<reference evidence="5 6" key="1">
    <citation type="submission" date="2019-08" db="EMBL/GenBank/DDBJ databases">
        <authorList>
            <person name="Chang H.C."/>
            <person name="Mun S.Y."/>
        </authorList>
    </citation>
    <scope>NUCLEOTIDE SEQUENCE [LARGE SCALE GENOMIC DNA]</scope>
    <source>
        <strain evidence="5 6">SK</strain>
    </source>
</reference>
<dbReference type="EMBL" id="CP043431">
    <property type="protein sequence ID" value="QNT64373.1"/>
    <property type="molecule type" value="Genomic_DNA"/>
</dbReference>
<dbReference type="Pfam" id="PF00005">
    <property type="entry name" value="ABC_tran"/>
    <property type="match status" value="1"/>
</dbReference>
<organism evidence="5 6">
    <name type="scientific">Weissella koreensis</name>
    <dbReference type="NCBI Taxonomy" id="165096"/>
    <lineage>
        <taxon>Bacteria</taxon>
        <taxon>Bacillati</taxon>
        <taxon>Bacillota</taxon>
        <taxon>Bacilli</taxon>
        <taxon>Lactobacillales</taxon>
        <taxon>Lactobacillaceae</taxon>
        <taxon>Weissella</taxon>
    </lineage>
</organism>
<dbReference type="Gene3D" id="3.40.50.300">
    <property type="entry name" value="P-loop containing nucleotide triphosphate hydrolases"/>
    <property type="match status" value="1"/>
</dbReference>
<protein>
    <submittedName>
        <fullName evidence="5">ATP-binding cassette domain-containing protein</fullName>
    </submittedName>
</protein>
<dbReference type="PANTHER" id="PTHR42734">
    <property type="entry name" value="METAL TRANSPORT SYSTEM ATP-BINDING PROTEIN TM_0124-RELATED"/>
    <property type="match status" value="1"/>
</dbReference>
<proteinExistence type="inferred from homology"/>
<name>A0A7H1MLN7_9LACO</name>
<keyword evidence="4 5" id="KW-0067">ATP-binding</keyword>
<sequence>MKILTGNQIGINLDGRWLYRDVNFEVQEHQVLALLGENGVGKTTLLKALMQEINLTEGNFEWAKKDVEIAYVPQYRSDMQAFPLNIKEYIGLSFDRGWRPWLSRTEKDWLQHIIKDTKLDQIAKRRIDQASGGERQRAFLAQALLKNPDVLILDEATANLDQSAKFELMDVVKHYRDHHNLSVIMVSHDLEIIQGYADDYLRLGPDGSEFGPCQSLKMREGEQNV</sequence>
<dbReference type="RefSeq" id="WP_006846098.1">
    <property type="nucleotide sequence ID" value="NZ_CP026847.1"/>
</dbReference>
<evidence type="ECO:0000256" key="3">
    <source>
        <dbReference type="ARBA" id="ARBA00022741"/>
    </source>
</evidence>
<accession>A0A7H1MLN7</accession>
<gene>
    <name evidence="5" type="ORF">FY536_03325</name>
</gene>
<dbReference type="InterPro" id="IPR003593">
    <property type="entry name" value="AAA+_ATPase"/>
</dbReference>
<keyword evidence="6" id="KW-1185">Reference proteome</keyword>
<evidence type="ECO:0000256" key="4">
    <source>
        <dbReference type="ARBA" id="ARBA00022840"/>
    </source>
</evidence>
<evidence type="ECO:0000256" key="1">
    <source>
        <dbReference type="ARBA" id="ARBA00005417"/>
    </source>
</evidence>
<dbReference type="Proteomes" id="UP000516446">
    <property type="component" value="Chromosome"/>
</dbReference>
<dbReference type="InterPro" id="IPR003439">
    <property type="entry name" value="ABC_transporter-like_ATP-bd"/>
</dbReference>
<evidence type="ECO:0000313" key="5">
    <source>
        <dbReference type="EMBL" id="QNT64373.1"/>
    </source>
</evidence>
<dbReference type="InterPro" id="IPR027417">
    <property type="entry name" value="P-loop_NTPase"/>
</dbReference>
<dbReference type="GO" id="GO:0005524">
    <property type="term" value="F:ATP binding"/>
    <property type="evidence" value="ECO:0007669"/>
    <property type="project" value="UniProtKB-KW"/>
</dbReference>
<dbReference type="PANTHER" id="PTHR42734:SF17">
    <property type="entry name" value="METAL TRANSPORT SYSTEM ATP-BINDING PROTEIN TM_0124-RELATED"/>
    <property type="match status" value="1"/>
</dbReference>
<dbReference type="GO" id="GO:0016887">
    <property type="term" value="F:ATP hydrolysis activity"/>
    <property type="evidence" value="ECO:0007669"/>
    <property type="project" value="InterPro"/>
</dbReference>
<dbReference type="InterPro" id="IPR050153">
    <property type="entry name" value="Metal_Ion_Import_ABC"/>
</dbReference>
<dbReference type="AlphaFoldDB" id="A0A7H1MLN7"/>
<dbReference type="SMART" id="SM00382">
    <property type="entry name" value="AAA"/>
    <property type="match status" value="1"/>
</dbReference>
<dbReference type="PROSITE" id="PS50893">
    <property type="entry name" value="ABC_TRANSPORTER_2"/>
    <property type="match status" value="1"/>
</dbReference>
<evidence type="ECO:0000313" key="6">
    <source>
        <dbReference type="Proteomes" id="UP000516446"/>
    </source>
</evidence>
<evidence type="ECO:0000256" key="2">
    <source>
        <dbReference type="ARBA" id="ARBA00022448"/>
    </source>
</evidence>
<keyword evidence="3" id="KW-0547">Nucleotide-binding</keyword>
<comment type="similarity">
    <text evidence="1">Belongs to the ABC transporter superfamily.</text>
</comment>
<dbReference type="SUPFAM" id="SSF52540">
    <property type="entry name" value="P-loop containing nucleoside triphosphate hydrolases"/>
    <property type="match status" value="1"/>
</dbReference>
<keyword evidence="2" id="KW-0813">Transport</keyword>